<feature type="non-terminal residue" evidence="2">
    <location>
        <position position="1"/>
    </location>
</feature>
<feature type="domain" description="Heterokaryon incompatibility" evidence="1">
    <location>
        <begin position="20"/>
        <end position="113"/>
    </location>
</feature>
<reference evidence="3" key="2">
    <citation type="submission" date="2015-01" db="EMBL/GenBank/DDBJ databases">
        <title>Evolutionary Origins and Diversification of the Mycorrhizal Mutualists.</title>
        <authorList>
            <consortium name="DOE Joint Genome Institute"/>
            <consortium name="Mycorrhizal Genomics Consortium"/>
            <person name="Kohler A."/>
            <person name="Kuo A."/>
            <person name="Nagy L.G."/>
            <person name="Floudas D."/>
            <person name="Copeland A."/>
            <person name="Barry K.W."/>
            <person name="Cichocki N."/>
            <person name="Veneault-Fourrey C."/>
            <person name="LaButti K."/>
            <person name="Lindquist E.A."/>
            <person name="Lipzen A."/>
            <person name="Lundell T."/>
            <person name="Morin E."/>
            <person name="Murat C."/>
            <person name="Riley R."/>
            <person name="Ohm R."/>
            <person name="Sun H."/>
            <person name="Tunlid A."/>
            <person name="Henrissat B."/>
            <person name="Grigoriev I.V."/>
            <person name="Hibbett D.S."/>
            <person name="Martin F."/>
        </authorList>
    </citation>
    <scope>NUCLEOTIDE SEQUENCE [LARGE SCALE GENOMIC DNA]</scope>
    <source>
        <strain evidence="3">Ve08.2h10</strain>
    </source>
</reference>
<evidence type="ECO:0000259" key="1">
    <source>
        <dbReference type="Pfam" id="PF06985"/>
    </source>
</evidence>
<dbReference type="PANTHER" id="PTHR10622:SF10">
    <property type="entry name" value="HET DOMAIN-CONTAINING PROTEIN"/>
    <property type="match status" value="1"/>
</dbReference>
<dbReference type="HOGENOM" id="CLU_000288_138_0_1"/>
<gene>
    <name evidence="2" type="ORF">PAXRUDRAFT_125431</name>
</gene>
<name>A0A0D0DR99_9AGAM</name>
<sequence>MRESEVTSWCQNRIQQYLAYAILSHRWGDLEPHFRQMSDQSRGVKPPPSGPGYEKLLRFCEKAVFDYDCKYVWSDTCCINKDSSRELDEAIRAMYKWYSDASVCIVHLAKSSSIKDFPNEPWFTRGWTLQELLAPRRMRFYGKNWTPICRESRDGHVNDKQDESILVAISKVTEIPQNDLRNFSPSCNRVSEKMRWAAKRATTKVEDIAYSLIGIFKVSMTIAYGDGTQVFHTLMKVIAGQCTEPWFFAW</sequence>
<protein>
    <recommendedName>
        <fullName evidence="1">Heterokaryon incompatibility domain-containing protein</fullName>
    </recommendedName>
</protein>
<dbReference type="Proteomes" id="UP000054538">
    <property type="component" value="Unassembled WGS sequence"/>
</dbReference>
<dbReference type="InParanoid" id="A0A0D0DR99"/>
<dbReference type="OrthoDB" id="674604at2759"/>
<keyword evidence="3" id="KW-1185">Reference proteome</keyword>
<dbReference type="AlphaFoldDB" id="A0A0D0DR99"/>
<evidence type="ECO:0000313" key="3">
    <source>
        <dbReference type="Proteomes" id="UP000054538"/>
    </source>
</evidence>
<organism evidence="2 3">
    <name type="scientific">Paxillus rubicundulus Ve08.2h10</name>
    <dbReference type="NCBI Taxonomy" id="930991"/>
    <lineage>
        <taxon>Eukaryota</taxon>
        <taxon>Fungi</taxon>
        <taxon>Dikarya</taxon>
        <taxon>Basidiomycota</taxon>
        <taxon>Agaricomycotina</taxon>
        <taxon>Agaricomycetes</taxon>
        <taxon>Agaricomycetidae</taxon>
        <taxon>Boletales</taxon>
        <taxon>Paxilineae</taxon>
        <taxon>Paxillaceae</taxon>
        <taxon>Paxillus</taxon>
    </lineage>
</organism>
<dbReference type="EMBL" id="KN825669">
    <property type="protein sequence ID" value="KIK82165.1"/>
    <property type="molecule type" value="Genomic_DNA"/>
</dbReference>
<proteinExistence type="predicted"/>
<evidence type="ECO:0000313" key="2">
    <source>
        <dbReference type="EMBL" id="KIK82165.1"/>
    </source>
</evidence>
<dbReference type="PANTHER" id="PTHR10622">
    <property type="entry name" value="HET DOMAIN-CONTAINING PROTEIN"/>
    <property type="match status" value="1"/>
</dbReference>
<dbReference type="STRING" id="930991.A0A0D0DR99"/>
<dbReference type="InterPro" id="IPR010730">
    <property type="entry name" value="HET"/>
</dbReference>
<reference evidence="2 3" key="1">
    <citation type="submission" date="2014-04" db="EMBL/GenBank/DDBJ databases">
        <authorList>
            <consortium name="DOE Joint Genome Institute"/>
            <person name="Kuo A."/>
            <person name="Kohler A."/>
            <person name="Jargeat P."/>
            <person name="Nagy L.G."/>
            <person name="Floudas D."/>
            <person name="Copeland A."/>
            <person name="Barry K.W."/>
            <person name="Cichocki N."/>
            <person name="Veneault-Fourrey C."/>
            <person name="LaButti K."/>
            <person name="Lindquist E.A."/>
            <person name="Lipzen A."/>
            <person name="Lundell T."/>
            <person name="Morin E."/>
            <person name="Murat C."/>
            <person name="Sun H."/>
            <person name="Tunlid A."/>
            <person name="Henrissat B."/>
            <person name="Grigoriev I.V."/>
            <person name="Hibbett D.S."/>
            <person name="Martin F."/>
            <person name="Nordberg H.P."/>
            <person name="Cantor M.N."/>
            <person name="Hua S.X."/>
        </authorList>
    </citation>
    <scope>NUCLEOTIDE SEQUENCE [LARGE SCALE GENOMIC DNA]</scope>
    <source>
        <strain evidence="2 3">Ve08.2h10</strain>
    </source>
</reference>
<dbReference type="Pfam" id="PF06985">
    <property type="entry name" value="HET"/>
    <property type="match status" value="1"/>
</dbReference>
<accession>A0A0D0DR99</accession>